<evidence type="ECO:0000259" key="5">
    <source>
        <dbReference type="PROSITE" id="PS50865"/>
    </source>
</evidence>
<proteinExistence type="predicted"/>
<dbReference type="PROSITE" id="PS50865">
    <property type="entry name" value="ZF_MYND_2"/>
    <property type="match status" value="1"/>
</dbReference>
<name>A0A9W9DJG4_9AGAR</name>
<evidence type="ECO:0000313" key="6">
    <source>
        <dbReference type="EMBL" id="KAJ4473438.1"/>
    </source>
</evidence>
<dbReference type="PANTHER" id="PTHR47570:SF1">
    <property type="entry name" value="ZINC ION BINDING PROTEIN"/>
    <property type="match status" value="1"/>
</dbReference>
<dbReference type="Pfam" id="PF01753">
    <property type="entry name" value="zf-MYND"/>
    <property type="match status" value="1"/>
</dbReference>
<organism evidence="6 7">
    <name type="scientific">Lentinula lateritia</name>
    <dbReference type="NCBI Taxonomy" id="40482"/>
    <lineage>
        <taxon>Eukaryota</taxon>
        <taxon>Fungi</taxon>
        <taxon>Dikarya</taxon>
        <taxon>Basidiomycota</taxon>
        <taxon>Agaricomycotina</taxon>
        <taxon>Agaricomycetes</taxon>
        <taxon>Agaricomycetidae</taxon>
        <taxon>Agaricales</taxon>
        <taxon>Marasmiineae</taxon>
        <taxon>Omphalotaceae</taxon>
        <taxon>Lentinula</taxon>
    </lineage>
</organism>
<dbReference type="Proteomes" id="UP001150238">
    <property type="component" value="Unassembled WGS sequence"/>
</dbReference>
<comment type="caution">
    <text evidence="6">The sequence shown here is derived from an EMBL/GenBank/DDBJ whole genome shotgun (WGS) entry which is preliminary data.</text>
</comment>
<sequence length="492" mass="55198">MDGSIYFNRITKGAKDLIKAEQSGKPMPASFDFANSQICAWCKQSIEPPKKPLRCSACKAPIYCSAKCAKRDWKTPAVPNAVTHKVLCTDNKRHMQRLPEVQAVLKSFPWGRLESDGTFSSEIARGRFDVLGGSGYGFWSHRGGPIPHQLHGDGAFQIDNVSHSAQFIQTMLRAFDHLDGSDLLKTRHLTDEEGWKLPRELIPFRDITQDARRPMLVTQFQGGVVDWDSWYRWRNLPKMSPAALLMDFPLSVYQMLVHCLEITSPNAGSEIKPVNLDIYFLGVEVELNFLPLFSEIALLLPYHNLRLTLFGPGVRKFLDEAKKHPSSIAAKSRASGNPIFSYTAPPECGSSTINIHLSGNTTWFPNPHTVPDAIVACNAGLASYPEWVPIIRATLVLGIPFATTEYCEQSAEAQRNFFPMLIRGSRIFIPLDDQSHKIELNPFHRPGQRVFPMYSLPNLVNGFTLVVYKSKAVDHELTGEIGRGRYTLDEID</sequence>
<protein>
    <recommendedName>
        <fullName evidence="5">MYND-type domain-containing protein</fullName>
    </recommendedName>
</protein>
<evidence type="ECO:0000256" key="3">
    <source>
        <dbReference type="ARBA" id="ARBA00022833"/>
    </source>
</evidence>
<evidence type="ECO:0000256" key="4">
    <source>
        <dbReference type="PROSITE-ProRule" id="PRU00134"/>
    </source>
</evidence>
<keyword evidence="2 4" id="KW-0863">Zinc-finger</keyword>
<reference evidence="6" key="2">
    <citation type="journal article" date="2023" name="Proc. Natl. Acad. Sci. U.S.A.">
        <title>A global phylogenomic analysis of the shiitake genus Lentinula.</title>
        <authorList>
            <person name="Sierra-Patev S."/>
            <person name="Min B."/>
            <person name="Naranjo-Ortiz M."/>
            <person name="Looney B."/>
            <person name="Konkel Z."/>
            <person name="Slot J.C."/>
            <person name="Sakamoto Y."/>
            <person name="Steenwyk J.L."/>
            <person name="Rokas A."/>
            <person name="Carro J."/>
            <person name="Camarero S."/>
            <person name="Ferreira P."/>
            <person name="Molpeceres G."/>
            <person name="Ruiz-Duenas F.J."/>
            <person name="Serrano A."/>
            <person name="Henrissat B."/>
            <person name="Drula E."/>
            <person name="Hughes K.W."/>
            <person name="Mata J.L."/>
            <person name="Ishikawa N.K."/>
            <person name="Vargas-Isla R."/>
            <person name="Ushijima S."/>
            <person name="Smith C.A."/>
            <person name="Donoghue J."/>
            <person name="Ahrendt S."/>
            <person name="Andreopoulos W."/>
            <person name="He G."/>
            <person name="LaButti K."/>
            <person name="Lipzen A."/>
            <person name="Ng V."/>
            <person name="Riley R."/>
            <person name="Sandor L."/>
            <person name="Barry K."/>
            <person name="Martinez A.T."/>
            <person name="Xiao Y."/>
            <person name="Gibbons J.G."/>
            <person name="Terashima K."/>
            <person name="Grigoriev I.V."/>
            <person name="Hibbett D."/>
        </authorList>
    </citation>
    <scope>NUCLEOTIDE SEQUENCE</scope>
    <source>
        <strain evidence="6">Sp2 HRB7682 ss15</strain>
    </source>
</reference>
<evidence type="ECO:0000256" key="1">
    <source>
        <dbReference type="ARBA" id="ARBA00022723"/>
    </source>
</evidence>
<dbReference type="PANTHER" id="PTHR47570">
    <property type="entry name" value="ZINC ION BINDING PROTEIN"/>
    <property type="match status" value="1"/>
</dbReference>
<dbReference type="Pfam" id="PF20179">
    <property type="entry name" value="MSS51_C"/>
    <property type="match status" value="1"/>
</dbReference>
<dbReference type="InterPro" id="IPR002893">
    <property type="entry name" value="Znf_MYND"/>
</dbReference>
<dbReference type="InterPro" id="IPR046824">
    <property type="entry name" value="Mss51-like_C"/>
</dbReference>
<reference evidence="6" key="1">
    <citation type="submission" date="2022-08" db="EMBL/GenBank/DDBJ databases">
        <authorList>
            <consortium name="DOE Joint Genome Institute"/>
            <person name="Min B."/>
            <person name="Riley R."/>
            <person name="Sierra-Patev S."/>
            <person name="Naranjo-Ortiz M."/>
            <person name="Looney B."/>
            <person name="Konkel Z."/>
            <person name="Slot J.C."/>
            <person name="Sakamoto Y."/>
            <person name="Steenwyk J.L."/>
            <person name="Rokas A."/>
            <person name="Carro J."/>
            <person name="Camarero S."/>
            <person name="Ferreira P."/>
            <person name="Molpeceres G."/>
            <person name="Ruiz-Duenas F.J."/>
            <person name="Serrano A."/>
            <person name="Henrissat B."/>
            <person name="Drula E."/>
            <person name="Hughes K.W."/>
            <person name="Mata J.L."/>
            <person name="Ishikawa N.K."/>
            <person name="Vargas-Isla R."/>
            <person name="Ushijima S."/>
            <person name="Smith C.A."/>
            <person name="Ahrendt S."/>
            <person name="Andreopoulos W."/>
            <person name="He G."/>
            <person name="Labutti K."/>
            <person name="Lipzen A."/>
            <person name="Ng V."/>
            <person name="Sandor L."/>
            <person name="Barry K."/>
            <person name="Martinez A.T."/>
            <person name="Xiao Y."/>
            <person name="Gibbons J.G."/>
            <person name="Terashima K."/>
            <person name="Hibbett D.S."/>
            <person name="Grigoriev I.V."/>
        </authorList>
    </citation>
    <scope>NUCLEOTIDE SEQUENCE</scope>
    <source>
        <strain evidence="6">Sp2 HRB7682 ss15</strain>
    </source>
</reference>
<dbReference type="AlphaFoldDB" id="A0A9W9DJG4"/>
<feature type="domain" description="MYND-type" evidence="5">
    <location>
        <begin position="39"/>
        <end position="88"/>
    </location>
</feature>
<keyword evidence="1" id="KW-0479">Metal-binding</keyword>
<dbReference type="SUPFAM" id="SSF144232">
    <property type="entry name" value="HIT/MYND zinc finger-like"/>
    <property type="match status" value="1"/>
</dbReference>
<dbReference type="GO" id="GO:0008270">
    <property type="term" value="F:zinc ion binding"/>
    <property type="evidence" value="ECO:0007669"/>
    <property type="project" value="UniProtKB-KW"/>
</dbReference>
<accession>A0A9W9DJG4</accession>
<gene>
    <name evidence="6" type="ORF">C8J55DRAFT_562949</name>
</gene>
<evidence type="ECO:0000313" key="7">
    <source>
        <dbReference type="Proteomes" id="UP001150238"/>
    </source>
</evidence>
<evidence type="ECO:0000256" key="2">
    <source>
        <dbReference type="ARBA" id="ARBA00022771"/>
    </source>
</evidence>
<keyword evidence="3" id="KW-0862">Zinc</keyword>
<dbReference type="Gene3D" id="6.10.140.2220">
    <property type="match status" value="1"/>
</dbReference>
<dbReference type="EMBL" id="JANVFS010000025">
    <property type="protein sequence ID" value="KAJ4473438.1"/>
    <property type="molecule type" value="Genomic_DNA"/>
</dbReference>